<proteinExistence type="predicted"/>
<dbReference type="PANTHER" id="PTHR11439:SF467">
    <property type="entry name" value="INTEGRASE CATALYTIC DOMAIN-CONTAINING PROTEIN"/>
    <property type="match status" value="1"/>
</dbReference>
<dbReference type="PANTHER" id="PTHR11439">
    <property type="entry name" value="GAG-POL-RELATED RETROTRANSPOSON"/>
    <property type="match status" value="1"/>
</dbReference>
<evidence type="ECO:0000313" key="1">
    <source>
        <dbReference type="EMBL" id="RDX61241.1"/>
    </source>
</evidence>
<sequence>MKDCSPSISPIMKGDKLNLSQCPKNDFMWEHMKNIPYASSVGSLMYAQVCTILDITYVVGVLGRYKSNLGERITCSCIDGLILEVIAYSNLDYVGCIDSQKSTSGYIFMLASGAVSWRTAKHLHYGS</sequence>
<protein>
    <recommendedName>
        <fullName evidence="3">Retrovirus-related Pol polyprotein from transposon TNT 1-94</fullName>
    </recommendedName>
</protein>
<accession>A0A371E5D0</accession>
<organism evidence="1 2">
    <name type="scientific">Mucuna pruriens</name>
    <name type="common">Velvet bean</name>
    <name type="synonym">Dolichos pruriens</name>
    <dbReference type="NCBI Taxonomy" id="157652"/>
    <lineage>
        <taxon>Eukaryota</taxon>
        <taxon>Viridiplantae</taxon>
        <taxon>Streptophyta</taxon>
        <taxon>Embryophyta</taxon>
        <taxon>Tracheophyta</taxon>
        <taxon>Spermatophyta</taxon>
        <taxon>Magnoliopsida</taxon>
        <taxon>eudicotyledons</taxon>
        <taxon>Gunneridae</taxon>
        <taxon>Pentapetalae</taxon>
        <taxon>rosids</taxon>
        <taxon>fabids</taxon>
        <taxon>Fabales</taxon>
        <taxon>Fabaceae</taxon>
        <taxon>Papilionoideae</taxon>
        <taxon>50 kb inversion clade</taxon>
        <taxon>NPAAA clade</taxon>
        <taxon>indigoferoid/millettioid clade</taxon>
        <taxon>Phaseoleae</taxon>
        <taxon>Mucuna</taxon>
    </lineage>
</organism>
<dbReference type="AlphaFoldDB" id="A0A371E5D0"/>
<reference evidence="1" key="1">
    <citation type="submission" date="2018-05" db="EMBL/GenBank/DDBJ databases">
        <title>Draft genome of Mucuna pruriens seed.</title>
        <authorList>
            <person name="Nnadi N.E."/>
            <person name="Vos R."/>
            <person name="Hasami M.H."/>
            <person name="Devisetty U.K."/>
            <person name="Aguiy J.C."/>
        </authorList>
    </citation>
    <scope>NUCLEOTIDE SEQUENCE [LARGE SCALE GENOMIC DNA]</scope>
    <source>
        <strain evidence="1">JCA_2017</strain>
    </source>
</reference>
<comment type="caution">
    <text evidence="1">The sequence shown here is derived from an EMBL/GenBank/DDBJ whole genome shotgun (WGS) entry which is preliminary data.</text>
</comment>
<dbReference type="Proteomes" id="UP000257109">
    <property type="component" value="Unassembled WGS sequence"/>
</dbReference>
<gene>
    <name evidence="1" type="ORF">CR513_60547</name>
</gene>
<feature type="non-terminal residue" evidence="1">
    <location>
        <position position="1"/>
    </location>
</feature>
<dbReference type="STRING" id="157652.A0A371E5D0"/>
<dbReference type="OrthoDB" id="1436818at2759"/>
<evidence type="ECO:0000313" key="2">
    <source>
        <dbReference type="Proteomes" id="UP000257109"/>
    </source>
</evidence>
<name>A0A371E5D0_MUCPR</name>
<keyword evidence="2" id="KW-1185">Reference proteome</keyword>
<dbReference type="EMBL" id="QJKJ01016258">
    <property type="protein sequence ID" value="RDX61241.1"/>
    <property type="molecule type" value="Genomic_DNA"/>
</dbReference>
<evidence type="ECO:0008006" key="3">
    <source>
        <dbReference type="Google" id="ProtNLM"/>
    </source>
</evidence>